<comment type="subcellular location">
    <subcellularLocation>
        <location evidence="1">Cell membrane</location>
        <topology evidence="1">Multi-pass membrane protein</topology>
    </subcellularLocation>
</comment>
<dbReference type="InterPro" id="IPR027379">
    <property type="entry name" value="CLS_N"/>
</dbReference>
<evidence type="ECO:0000313" key="8">
    <source>
        <dbReference type="EMBL" id="SDQ77060.1"/>
    </source>
</evidence>
<dbReference type="AlphaFoldDB" id="A0A1H1DL19"/>
<dbReference type="Proteomes" id="UP000181917">
    <property type="component" value="Unassembled WGS sequence"/>
</dbReference>
<evidence type="ECO:0000256" key="3">
    <source>
        <dbReference type="ARBA" id="ARBA00022692"/>
    </source>
</evidence>
<dbReference type="EMBL" id="FNKH01000002">
    <property type="protein sequence ID" value="SDQ77060.1"/>
    <property type="molecule type" value="Genomic_DNA"/>
</dbReference>
<accession>A0A1H1DL19</accession>
<evidence type="ECO:0000256" key="5">
    <source>
        <dbReference type="ARBA" id="ARBA00023136"/>
    </source>
</evidence>
<feature type="transmembrane region" description="Helical" evidence="6">
    <location>
        <begin position="49"/>
        <end position="68"/>
    </location>
</feature>
<evidence type="ECO:0000259" key="7">
    <source>
        <dbReference type="Pfam" id="PF13396"/>
    </source>
</evidence>
<reference evidence="8 9" key="1">
    <citation type="submission" date="2016-10" db="EMBL/GenBank/DDBJ databases">
        <authorList>
            <person name="de Groot N.N."/>
        </authorList>
    </citation>
    <scope>NUCLEOTIDE SEQUENCE [LARGE SCALE GENOMIC DNA]</scope>
    <source>
        <strain evidence="8 9">DSM 20117</strain>
    </source>
</reference>
<name>A0A1H1DL19_9MICC</name>
<evidence type="ECO:0000256" key="4">
    <source>
        <dbReference type="ARBA" id="ARBA00022989"/>
    </source>
</evidence>
<evidence type="ECO:0000313" key="9">
    <source>
        <dbReference type="Proteomes" id="UP000181917"/>
    </source>
</evidence>
<keyword evidence="5 6" id="KW-0472">Membrane</keyword>
<feature type="domain" description="Cardiolipin synthase N-terminal" evidence="7">
    <location>
        <begin position="31"/>
        <end position="70"/>
    </location>
</feature>
<protein>
    <submittedName>
        <fullName evidence="8">Phospholipase_D-nuclease N-terminal</fullName>
    </submittedName>
</protein>
<dbReference type="RefSeq" id="WP_074700721.1">
    <property type="nucleotide sequence ID" value="NZ_CP018863.1"/>
</dbReference>
<gene>
    <name evidence="8" type="ORF">SAMN04489742_2495</name>
</gene>
<keyword evidence="4 6" id="KW-1133">Transmembrane helix</keyword>
<keyword evidence="3 6" id="KW-0812">Transmembrane</keyword>
<keyword evidence="9" id="KW-1185">Reference proteome</keyword>
<dbReference type="OrthoDB" id="5125307at2"/>
<dbReference type="GO" id="GO:0005886">
    <property type="term" value="C:plasma membrane"/>
    <property type="evidence" value="ECO:0007669"/>
    <property type="project" value="UniProtKB-SubCell"/>
</dbReference>
<organism evidence="8 9">
    <name type="scientific">Crystallibacter crystallopoietes</name>
    <dbReference type="NCBI Taxonomy" id="37928"/>
    <lineage>
        <taxon>Bacteria</taxon>
        <taxon>Bacillati</taxon>
        <taxon>Actinomycetota</taxon>
        <taxon>Actinomycetes</taxon>
        <taxon>Micrococcales</taxon>
        <taxon>Micrococcaceae</taxon>
        <taxon>Crystallibacter</taxon>
    </lineage>
</organism>
<evidence type="ECO:0000256" key="1">
    <source>
        <dbReference type="ARBA" id="ARBA00004651"/>
    </source>
</evidence>
<sequence length="73" mass="7988">MARKKTWKELNNGQKAKGALMIGIQLGLQAVALKDLKRRSAAEVNGPKAAWVAGTFVNFLGPIAYFLFGRRKA</sequence>
<dbReference type="Pfam" id="PF13396">
    <property type="entry name" value="PLDc_N"/>
    <property type="match status" value="1"/>
</dbReference>
<keyword evidence="2" id="KW-1003">Cell membrane</keyword>
<dbReference type="KEGG" id="acry:AC20117_04950"/>
<proteinExistence type="predicted"/>
<evidence type="ECO:0000256" key="6">
    <source>
        <dbReference type="SAM" id="Phobius"/>
    </source>
</evidence>
<evidence type="ECO:0000256" key="2">
    <source>
        <dbReference type="ARBA" id="ARBA00022475"/>
    </source>
</evidence>